<evidence type="ECO:0000256" key="3">
    <source>
        <dbReference type="ARBA" id="ARBA00022617"/>
    </source>
</evidence>
<dbReference type="InterPro" id="IPR017851">
    <property type="entry name" value="PsbV_cyt_c550"/>
</dbReference>
<gene>
    <name evidence="10 13" type="primary">psbV</name>
</gene>
<feature type="transmembrane region" description="Helical" evidence="11">
    <location>
        <begin position="47"/>
        <end position="66"/>
    </location>
</feature>
<dbReference type="InterPro" id="IPR036909">
    <property type="entry name" value="Cyt_c-like_dom_sf"/>
</dbReference>
<dbReference type="GO" id="GO:0020037">
    <property type="term" value="F:heme binding"/>
    <property type="evidence" value="ECO:0007669"/>
    <property type="project" value="InterPro"/>
</dbReference>
<dbReference type="GO" id="GO:0042651">
    <property type="term" value="C:thylakoid membrane"/>
    <property type="evidence" value="ECO:0007669"/>
    <property type="project" value="UniProtKB-UniRule"/>
</dbReference>
<evidence type="ECO:0000313" key="13">
    <source>
        <dbReference type="EMBL" id="QQW50563.1"/>
    </source>
</evidence>
<evidence type="ECO:0000256" key="1">
    <source>
        <dbReference type="ARBA" id="ARBA00022448"/>
    </source>
</evidence>
<feature type="binding site" description="covalent" evidence="10">
    <location>
        <position position="112"/>
    </location>
    <ligand>
        <name>heme c</name>
        <dbReference type="ChEBI" id="CHEBI:61717"/>
    </ligand>
</feature>
<dbReference type="GO" id="GO:0009523">
    <property type="term" value="C:photosystem II"/>
    <property type="evidence" value="ECO:0007669"/>
    <property type="project" value="UniProtKB-KW"/>
</dbReference>
<protein>
    <submittedName>
        <fullName evidence="13">Photosystem II cytochrome c550</fullName>
    </submittedName>
</protein>
<evidence type="ECO:0000256" key="9">
    <source>
        <dbReference type="ARBA" id="ARBA00023276"/>
    </source>
</evidence>
<evidence type="ECO:0000256" key="5">
    <source>
        <dbReference type="ARBA" id="ARBA00022982"/>
    </source>
</evidence>
<dbReference type="GO" id="GO:0019684">
    <property type="term" value="P:photosynthesis, light reaction"/>
    <property type="evidence" value="ECO:0007669"/>
    <property type="project" value="UniProtKB-UniRule"/>
</dbReference>
<comment type="cofactor">
    <cofactor evidence="10">
        <name>heme c</name>
        <dbReference type="ChEBI" id="CHEBI:61717"/>
    </cofactor>
    <text evidence="10">Binds 1 heme c group covalently per subunit.</text>
</comment>
<dbReference type="RefSeq" id="YP_010152902.1">
    <property type="nucleotide sequence ID" value="NC_057170.1"/>
</dbReference>
<accession>A0A7U0KST7</accession>
<evidence type="ECO:0000256" key="11">
    <source>
        <dbReference type="SAM" id="Phobius"/>
    </source>
</evidence>
<keyword evidence="9 10" id="KW-0604">Photosystem II</keyword>
<keyword evidence="13" id="KW-0934">Plastid</keyword>
<comment type="function">
    <text evidence="10">One of the extrinsic, lumenal subunits of photosystem II (PSII). PSII is a light-driven water plastoquinone oxidoreductase, using light energy to abstract electrons from H(2)O, generating a proton gradient subsequently used for ATP formation. The extrinsic proteins stabilize the structure of photosystem II oxygen-evolving complex (OEC), the ion environment of oxygen evolution and protect the OEC against heat-induced inactivation. Low-potential cytochrome c that plays a role in the OEC of PSII.</text>
</comment>
<organism evidence="13">
    <name type="scientific">Olisthodiscus luteus</name>
    <name type="common">Marine phytoflagellate</name>
    <dbReference type="NCBI Taxonomy" id="83000"/>
    <lineage>
        <taxon>Eukaryota</taxon>
        <taxon>Sar</taxon>
        <taxon>Stramenopiles</taxon>
        <taxon>Ochrophyta</taxon>
        <taxon>Olisthodiscophyceae</taxon>
        <taxon>Olisthodiscaceae</taxon>
        <taxon>Olisthodiscus</taxon>
    </lineage>
</organism>
<feature type="transmembrane region" description="Helical" evidence="11">
    <location>
        <begin position="21"/>
        <end position="41"/>
    </location>
</feature>
<feature type="binding site" description="axial binding residue" evidence="10">
    <location>
        <position position="113"/>
    </location>
    <ligand>
        <name>heme c</name>
        <dbReference type="ChEBI" id="CHEBI:61717"/>
    </ligand>
    <ligandPart>
        <name>Fe</name>
        <dbReference type="ChEBI" id="CHEBI:18248"/>
    </ligandPart>
</feature>
<dbReference type="Pfam" id="PF14495">
    <property type="entry name" value="Cytochrom_C550"/>
    <property type="match status" value="1"/>
</dbReference>
<dbReference type="GeneID" id="67154521"/>
<proteinExistence type="inferred from homology"/>
<geneLocation type="plastid" evidence="13"/>
<name>A0A7U0KST7_OLILU</name>
<evidence type="ECO:0000256" key="10">
    <source>
        <dbReference type="HAMAP-Rule" id="MF_01378"/>
    </source>
</evidence>
<evidence type="ECO:0000256" key="7">
    <source>
        <dbReference type="ARBA" id="ARBA00023078"/>
    </source>
</evidence>
<keyword evidence="11" id="KW-0812">Transmembrane</keyword>
<feature type="binding site" description="covalent" evidence="10">
    <location>
        <position position="109"/>
    </location>
    <ligand>
        <name>heme c</name>
        <dbReference type="ChEBI" id="CHEBI:61717"/>
    </ligand>
</feature>
<feature type="binding site" description="axial binding residue" evidence="10">
    <location>
        <position position="164"/>
    </location>
    <ligand>
        <name>heme c</name>
        <dbReference type="ChEBI" id="CHEBI:61717"/>
    </ligand>
    <ligandPart>
        <name>Fe</name>
        <dbReference type="ChEBI" id="CHEBI:18248"/>
    </ligandPart>
</feature>
<dbReference type="InterPro" id="IPR009056">
    <property type="entry name" value="Cyt_c-like_dom"/>
</dbReference>
<keyword evidence="7 10" id="KW-0793">Thylakoid</keyword>
<keyword evidence="3 10" id="KW-0349">Heme</keyword>
<evidence type="ECO:0000259" key="12">
    <source>
        <dbReference type="PROSITE" id="PS51007"/>
    </source>
</evidence>
<dbReference type="InterPro" id="IPR029490">
    <property type="entry name" value="Cytochrom_C550"/>
</dbReference>
<feature type="domain" description="Cytochrome c" evidence="12">
    <location>
        <begin position="96"/>
        <end position="195"/>
    </location>
</feature>
<dbReference type="Gene3D" id="1.10.760.10">
    <property type="entry name" value="Cytochrome c-like domain"/>
    <property type="match status" value="1"/>
</dbReference>
<evidence type="ECO:0000256" key="6">
    <source>
        <dbReference type="ARBA" id="ARBA00023004"/>
    </source>
</evidence>
<dbReference type="PROSITE" id="PS51007">
    <property type="entry name" value="CYTC"/>
    <property type="match status" value="1"/>
</dbReference>
<keyword evidence="4 10" id="KW-0479">Metal-binding</keyword>
<comment type="subcellular location">
    <subcellularLocation>
        <location evidence="10">Cellular thylakoid membrane</location>
        <topology evidence="10">Peripheral membrane protein</topology>
        <orientation evidence="10">Lumenal side</orientation>
    </subcellularLocation>
    <text evidence="10">Associated with photosystem II at the lumenal side of the thylakoid membrane.</text>
</comment>
<keyword evidence="8 10" id="KW-0472">Membrane</keyword>
<evidence type="ECO:0000256" key="4">
    <source>
        <dbReference type="ARBA" id="ARBA00022723"/>
    </source>
</evidence>
<dbReference type="EMBL" id="MT859097">
    <property type="protein sequence ID" value="QQW50563.1"/>
    <property type="molecule type" value="Genomic_DNA"/>
</dbReference>
<dbReference type="GO" id="GO:0009055">
    <property type="term" value="F:electron transfer activity"/>
    <property type="evidence" value="ECO:0007669"/>
    <property type="project" value="InterPro"/>
</dbReference>
<keyword evidence="11" id="KW-1133">Transmembrane helix</keyword>
<dbReference type="NCBIfam" id="TIGR03045">
    <property type="entry name" value="PS_II_C550"/>
    <property type="match status" value="1"/>
</dbReference>
<evidence type="ECO:0000256" key="2">
    <source>
        <dbReference type="ARBA" id="ARBA00022531"/>
    </source>
</evidence>
<keyword evidence="5 10" id="KW-0249">Electron transport</keyword>
<sequence>MGKYSSSWRHCKQLEKKIKNKPVFCFAITKLNIITYILIFMKQVKNYFLRLPNIFILSLGICLTAMMPTPSWSIELDEATRTVSLNKSKTVVLSPEQIKKGKRLFNASCSACHVGGITKTNPNVGLDPESLSLATPNRNNIEALVDYMKSPTSYDGLESIAEIHPSIKSADIFPKMRSLSDDDLYTIAGHILVQPNILTEKWGGGKIYY</sequence>
<comment type="similarity">
    <text evidence="10">Belongs to the cytochrome c family. PsbV subfamily.</text>
</comment>
<comment type="subunit">
    <text evidence="10">PSII is composed of 1 copy each of membrane proteins PsbA, PsbB, PsbC, PsbD, PsbE, PsbF, PsbH, PsbI, PsbJ, PsbK, PsbL, PsbM, PsbT, PsbX, PsbY, PsbZ, Psb30/Ycf12, peripheral proteins PsbO, CyanoQ (PsbQ), PsbU, PsbV and a large number of cofactors. It forms dimeric complexes.</text>
</comment>
<dbReference type="SUPFAM" id="SSF46626">
    <property type="entry name" value="Cytochrome c"/>
    <property type="match status" value="1"/>
</dbReference>
<reference evidence="13" key="1">
    <citation type="journal article" date="2021" name="J. Phycol.">
        <title>Olisthodiscus represents a new class of Ochrophyta.</title>
        <authorList>
            <person name="Barcyte D."/>
            <person name="Eikrem W."/>
            <person name="Engesmo A."/>
            <person name="Seoane S."/>
            <person name="Wohlmann J."/>
            <person name="Horak A."/>
            <person name="Yurchenko T."/>
            <person name="Elias M."/>
        </authorList>
    </citation>
    <scope>NUCLEOTIDE SEQUENCE</scope>
    <source>
        <strain evidence="13">K-0444</strain>
    </source>
</reference>
<evidence type="ECO:0000256" key="8">
    <source>
        <dbReference type="ARBA" id="ARBA00023136"/>
    </source>
</evidence>
<keyword evidence="1 10" id="KW-0813">Transport</keyword>
<dbReference type="GO" id="GO:0046872">
    <property type="term" value="F:metal ion binding"/>
    <property type="evidence" value="ECO:0007669"/>
    <property type="project" value="UniProtKB-KW"/>
</dbReference>
<dbReference type="AlphaFoldDB" id="A0A7U0KST7"/>
<keyword evidence="2 10" id="KW-0602">Photosynthesis</keyword>
<dbReference type="HAMAP" id="MF_01378">
    <property type="entry name" value="PSII_Cyt550"/>
    <property type="match status" value="1"/>
</dbReference>
<keyword evidence="6 10" id="KW-0408">Iron</keyword>